<evidence type="ECO:0000256" key="5">
    <source>
        <dbReference type="ARBA" id="ARBA00023163"/>
    </source>
</evidence>
<dbReference type="PROSITE" id="PS00041">
    <property type="entry name" value="HTH_ARAC_FAMILY_1"/>
    <property type="match status" value="1"/>
</dbReference>
<keyword evidence="8" id="KW-1185">Reference proteome</keyword>
<comment type="caution">
    <text evidence="7">The sequence shown here is derived from an EMBL/GenBank/DDBJ whole genome shotgun (WGS) entry which is preliminary data.</text>
</comment>
<accession>A0A6I4SR33</accession>
<dbReference type="InterPro" id="IPR014710">
    <property type="entry name" value="RmlC-like_jellyroll"/>
</dbReference>
<feature type="domain" description="HTH araC/xylS-type" evidence="6">
    <location>
        <begin position="194"/>
        <end position="292"/>
    </location>
</feature>
<dbReference type="Gene3D" id="2.60.120.10">
    <property type="entry name" value="Jelly Rolls"/>
    <property type="match status" value="1"/>
</dbReference>
<dbReference type="InterPro" id="IPR050204">
    <property type="entry name" value="AraC_XylS_family_regulators"/>
</dbReference>
<dbReference type="PRINTS" id="PR00032">
    <property type="entry name" value="HTHARAC"/>
</dbReference>
<dbReference type="PANTHER" id="PTHR46796">
    <property type="entry name" value="HTH-TYPE TRANSCRIPTIONAL ACTIVATOR RHAS-RELATED"/>
    <property type="match status" value="1"/>
</dbReference>
<reference evidence="7 8" key="1">
    <citation type="submission" date="2019-12" db="EMBL/GenBank/DDBJ databases">
        <title>Genomic-based taxomic classification of the family Erythrobacteraceae.</title>
        <authorList>
            <person name="Xu L."/>
        </authorList>
    </citation>
    <scope>NUCLEOTIDE SEQUENCE [LARGE SCALE GENOMIC DNA]</scope>
    <source>
        <strain evidence="7 8">MCCC 1K01500</strain>
    </source>
</reference>
<dbReference type="InterPro" id="IPR047264">
    <property type="entry name" value="Cupin_HpaA-like_N"/>
</dbReference>
<dbReference type="RefSeq" id="WP_159791647.1">
    <property type="nucleotide sequence ID" value="NZ_WTYM01000023.1"/>
</dbReference>
<dbReference type="SUPFAM" id="SSF51215">
    <property type="entry name" value="Regulatory protein AraC"/>
    <property type="match status" value="1"/>
</dbReference>
<dbReference type="CDD" id="cd06999">
    <property type="entry name" value="cupin_HpaA-like_N"/>
    <property type="match status" value="1"/>
</dbReference>
<protein>
    <submittedName>
        <fullName evidence="7">Helix-turn-helix domain-containing protein</fullName>
    </submittedName>
</protein>
<dbReference type="InterPro" id="IPR018062">
    <property type="entry name" value="HTH_AraC-typ_CS"/>
</dbReference>
<keyword evidence="3" id="KW-0238">DNA-binding</keyword>
<name>A0A6I4SR33_9SPHN</name>
<keyword evidence="4" id="KW-0010">Activator</keyword>
<evidence type="ECO:0000259" key="6">
    <source>
        <dbReference type="PROSITE" id="PS01124"/>
    </source>
</evidence>
<dbReference type="InterPro" id="IPR037923">
    <property type="entry name" value="HTH-like"/>
</dbReference>
<dbReference type="SUPFAM" id="SSF46689">
    <property type="entry name" value="Homeodomain-like"/>
    <property type="match status" value="1"/>
</dbReference>
<dbReference type="Proteomes" id="UP000433652">
    <property type="component" value="Unassembled WGS sequence"/>
</dbReference>
<dbReference type="InterPro" id="IPR009057">
    <property type="entry name" value="Homeodomain-like_sf"/>
</dbReference>
<evidence type="ECO:0000256" key="1">
    <source>
        <dbReference type="ARBA" id="ARBA00022490"/>
    </source>
</evidence>
<dbReference type="GO" id="GO:0003700">
    <property type="term" value="F:DNA-binding transcription factor activity"/>
    <property type="evidence" value="ECO:0007669"/>
    <property type="project" value="InterPro"/>
</dbReference>
<dbReference type="InterPro" id="IPR020449">
    <property type="entry name" value="Tscrpt_reg_AraC-type_HTH"/>
</dbReference>
<keyword evidence="5" id="KW-0804">Transcription</keyword>
<gene>
    <name evidence="7" type="ORF">GRI89_01935</name>
</gene>
<dbReference type="InterPro" id="IPR003313">
    <property type="entry name" value="AraC-bd"/>
</dbReference>
<dbReference type="PANTHER" id="PTHR46796:SF13">
    <property type="entry name" value="HTH-TYPE TRANSCRIPTIONAL ACTIVATOR RHAS"/>
    <property type="match status" value="1"/>
</dbReference>
<organism evidence="7 8">
    <name type="scientific">Croceibacterium salegens</name>
    <dbReference type="NCBI Taxonomy" id="1737568"/>
    <lineage>
        <taxon>Bacteria</taxon>
        <taxon>Pseudomonadati</taxon>
        <taxon>Pseudomonadota</taxon>
        <taxon>Alphaproteobacteria</taxon>
        <taxon>Sphingomonadales</taxon>
        <taxon>Erythrobacteraceae</taxon>
        <taxon>Croceibacterium</taxon>
    </lineage>
</organism>
<dbReference type="GO" id="GO:0043565">
    <property type="term" value="F:sequence-specific DNA binding"/>
    <property type="evidence" value="ECO:0007669"/>
    <property type="project" value="InterPro"/>
</dbReference>
<dbReference type="Pfam" id="PF12833">
    <property type="entry name" value="HTH_18"/>
    <property type="match status" value="1"/>
</dbReference>
<dbReference type="SMART" id="SM00342">
    <property type="entry name" value="HTH_ARAC"/>
    <property type="match status" value="1"/>
</dbReference>
<dbReference type="EMBL" id="WTYM01000023">
    <property type="protein sequence ID" value="MXO58304.1"/>
    <property type="molecule type" value="Genomic_DNA"/>
</dbReference>
<keyword evidence="2" id="KW-0805">Transcription regulation</keyword>
<dbReference type="OrthoDB" id="7191628at2"/>
<evidence type="ECO:0000256" key="2">
    <source>
        <dbReference type="ARBA" id="ARBA00023015"/>
    </source>
</evidence>
<dbReference type="Gene3D" id="1.10.10.60">
    <property type="entry name" value="Homeodomain-like"/>
    <property type="match status" value="1"/>
</dbReference>
<keyword evidence="1" id="KW-0963">Cytoplasm</keyword>
<sequence length="306" mass="34561">MSESSEVRRFTLYGEATVRQEPDWAHIEPIGTRAPLHDWTIAPHRHPDMLQLMLFEEGKCVLHADGEEFPLEPPTLVYVPCDAPHGYRFQPGAEGWVLSVSREQLELPAIAFTIEEGLSGRTRLGFLPMEPNSHHLSMLRHLFADIVRRRRHGSIVVDAGLYANLSLIFSLVEEMLAPSAHPSDDTGPRHALYRRFLTLVEERFRSGLNVAEYADLLGCSQATLNRTCRENSGEAPHELIANRRMLEARRALSLTRASVKQVANDLGFDDPAYFARAFRRHAGMTAREFRQSRMRPMPEGIDADAG</sequence>
<evidence type="ECO:0000256" key="4">
    <source>
        <dbReference type="ARBA" id="ARBA00023159"/>
    </source>
</evidence>
<dbReference type="InterPro" id="IPR018060">
    <property type="entry name" value="HTH_AraC"/>
</dbReference>
<dbReference type="Pfam" id="PF02311">
    <property type="entry name" value="AraC_binding"/>
    <property type="match status" value="1"/>
</dbReference>
<dbReference type="AlphaFoldDB" id="A0A6I4SR33"/>
<proteinExistence type="predicted"/>
<evidence type="ECO:0000313" key="7">
    <source>
        <dbReference type="EMBL" id="MXO58304.1"/>
    </source>
</evidence>
<evidence type="ECO:0000313" key="8">
    <source>
        <dbReference type="Proteomes" id="UP000433652"/>
    </source>
</evidence>
<evidence type="ECO:0000256" key="3">
    <source>
        <dbReference type="ARBA" id="ARBA00023125"/>
    </source>
</evidence>
<dbReference type="PROSITE" id="PS01124">
    <property type="entry name" value="HTH_ARAC_FAMILY_2"/>
    <property type="match status" value="1"/>
</dbReference>